<proteinExistence type="predicted"/>
<protein>
    <submittedName>
        <fullName evidence="2">Uncharacterized protein</fullName>
    </submittedName>
</protein>
<reference evidence="2" key="2">
    <citation type="submission" date="2018-05" db="EMBL/GenBank/DDBJ databases">
        <title>OmerRS3 (Oryza meridionalis Reference Sequence Version 3).</title>
        <authorList>
            <person name="Zhang J."/>
            <person name="Kudrna D."/>
            <person name="Lee S."/>
            <person name="Talag J."/>
            <person name="Welchert J."/>
            <person name="Wing R.A."/>
        </authorList>
    </citation>
    <scope>NUCLEOTIDE SEQUENCE [LARGE SCALE GENOMIC DNA]</scope>
    <source>
        <strain evidence="2">cv. OR44</strain>
    </source>
</reference>
<dbReference type="Gramene" id="OMERI12G03340.1">
    <property type="protein sequence ID" value="OMERI12G03340.1"/>
    <property type="gene ID" value="OMERI12G03340"/>
</dbReference>
<dbReference type="AlphaFoldDB" id="A0A0E0FAA2"/>
<evidence type="ECO:0000256" key="1">
    <source>
        <dbReference type="SAM" id="MobiDB-lite"/>
    </source>
</evidence>
<sequence>MAHFTPASSSPFSVLADSRAAGSSPSPWRRARGGFEAEATISGGPHGGCSVGARIKFGGVAGLQFLRGDHTWSGAIAT</sequence>
<organism evidence="2">
    <name type="scientific">Oryza meridionalis</name>
    <dbReference type="NCBI Taxonomy" id="40149"/>
    <lineage>
        <taxon>Eukaryota</taxon>
        <taxon>Viridiplantae</taxon>
        <taxon>Streptophyta</taxon>
        <taxon>Embryophyta</taxon>
        <taxon>Tracheophyta</taxon>
        <taxon>Spermatophyta</taxon>
        <taxon>Magnoliopsida</taxon>
        <taxon>Liliopsida</taxon>
        <taxon>Poales</taxon>
        <taxon>Poaceae</taxon>
        <taxon>BOP clade</taxon>
        <taxon>Oryzoideae</taxon>
        <taxon>Oryzeae</taxon>
        <taxon>Oryzinae</taxon>
        <taxon>Oryza</taxon>
    </lineage>
</organism>
<dbReference type="Proteomes" id="UP000008021">
    <property type="component" value="Chromosome 12"/>
</dbReference>
<name>A0A0E0FAA2_9ORYZ</name>
<keyword evidence="3" id="KW-1185">Reference proteome</keyword>
<dbReference type="EnsemblPlants" id="OMERI12G03340.1">
    <property type="protein sequence ID" value="OMERI12G03340.1"/>
    <property type="gene ID" value="OMERI12G03340"/>
</dbReference>
<evidence type="ECO:0000313" key="2">
    <source>
        <dbReference type="EnsemblPlants" id="OMERI12G03340.1"/>
    </source>
</evidence>
<feature type="compositionally biased region" description="Polar residues" evidence="1">
    <location>
        <begin position="1"/>
        <end position="12"/>
    </location>
</feature>
<dbReference type="HOGENOM" id="CLU_2626091_0_0_1"/>
<feature type="region of interest" description="Disordered" evidence="1">
    <location>
        <begin position="1"/>
        <end position="33"/>
    </location>
</feature>
<accession>A0A0E0FAA2</accession>
<reference evidence="2" key="1">
    <citation type="submission" date="2015-04" db="UniProtKB">
        <authorList>
            <consortium name="EnsemblPlants"/>
        </authorList>
    </citation>
    <scope>IDENTIFICATION</scope>
</reference>
<evidence type="ECO:0000313" key="3">
    <source>
        <dbReference type="Proteomes" id="UP000008021"/>
    </source>
</evidence>